<evidence type="ECO:0000313" key="2">
    <source>
        <dbReference type="EMBL" id="GGJ49016.1"/>
    </source>
</evidence>
<evidence type="ECO:0008006" key="4">
    <source>
        <dbReference type="Google" id="ProtNLM"/>
    </source>
</evidence>
<dbReference type="RefSeq" id="WP_189005554.1">
    <property type="nucleotide sequence ID" value="NZ_BMOD01000019.1"/>
</dbReference>
<evidence type="ECO:0000313" key="3">
    <source>
        <dbReference type="Proteomes" id="UP000632222"/>
    </source>
</evidence>
<protein>
    <recommendedName>
        <fullName evidence="4">DUF306 domain-containing protein</fullName>
    </recommendedName>
</protein>
<organism evidence="2 3">
    <name type="scientific">Deinococcus roseus</name>
    <dbReference type="NCBI Taxonomy" id="392414"/>
    <lineage>
        <taxon>Bacteria</taxon>
        <taxon>Thermotogati</taxon>
        <taxon>Deinococcota</taxon>
        <taxon>Deinococci</taxon>
        <taxon>Deinococcales</taxon>
        <taxon>Deinococcaceae</taxon>
        <taxon>Deinococcus</taxon>
    </lineage>
</organism>
<evidence type="ECO:0000256" key="1">
    <source>
        <dbReference type="SAM" id="SignalP"/>
    </source>
</evidence>
<name>A0ABQ2D7R7_9DEIO</name>
<gene>
    <name evidence="2" type="ORF">GCM10008938_38750</name>
</gene>
<dbReference type="Proteomes" id="UP000632222">
    <property type="component" value="Unassembled WGS sequence"/>
</dbReference>
<proteinExistence type="predicted"/>
<comment type="caution">
    <text evidence="2">The sequence shown here is derived from an EMBL/GenBank/DDBJ whole genome shotgun (WGS) entry which is preliminary data.</text>
</comment>
<reference evidence="3" key="1">
    <citation type="journal article" date="2019" name="Int. J. Syst. Evol. Microbiol.">
        <title>The Global Catalogue of Microorganisms (GCM) 10K type strain sequencing project: providing services to taxonomists for standard genome sequencing and annotation.</title>
        <authorList>
            <consortium name="The Broad Institute Genomics Platform"/>
            <consortium name="The Broad Institute Genome Sequencing Center for Infectious Disease"/>
            <person name="Wu L."/>
            <person name="Ma J."/>
        </authorList>
    </citation>
    <scope>NUCLEOTIDE SEQUENCE [LARGE SCALE GENOMIC DNA]</scope>
    <source>
        <strain evidence="3">JCM 14370</strain>
    </source>
</reference>
<feature type="chain" id="PRO_5047401751" description="DUF306 domain-containing protein" evidence="1">
    <location>
        <begin position="28"/>
        <end position="214"/>
    </location>
</feature>
<accession>A0ABQ2D7R7</accession>
<feature type="signal peptide" evidence="1">
    <location>
        <begin position="1"/>
        <end position="27"/>
    </location>
</feature>
<sequence length="214" mass="22709">MAHPAPLKPTLLALPVLLGLACSTALAADTMADWKQYTLTSLVMAEDRAAAGKSLSFPLPCQNLPANTRQPASLKSCQLMMDPSGNGFKATGVSKSGQTYAVTSTGIRKKNSGVNVDLVRMSYQFLQDTQLQSYVLQTRLNVALYLTGHQSLEGVFGPCAKVPRNAKLPPEVLRCEVLKSKSTFTIQASGIRGTVATVTGSTGTIKLKPAAEKP</sequence>
<keyword evidence="1" id="KW-0732">Signal</keyword>
<dbReference type="EMBL" id="BMOD01000019">
    <property type="protein sequence ID" value="GGJ49016.1"/>
    <property type="molecule type" value="Genomic_DNA"/>
</dbReference>
<keyword evidence="3" id="KW-1185">Reference proteome</keyword>